<keyword evidence="2" id="KW-1185">Reference proteome</keyword>
<name>A0ABU3K1P7_9ACTN</name>
<organism evidence="1 2">
    <name type="scientific">Streptomyces lusitanus</name>
    <dbReference type="NCBI Taxonomy" id="68232"/>
    <lineage>
        <taxon>Bacteria</taxon>
        <taxon>Bacillati</taxon>
        <taxon>Actinomycetota</taxon>
        <taxon>Actinomycetes</taxon>
        <taxon>Kitasatosporales</taxon>
        <taxon>Streptomycetaceae</taxon>
        <taxon>Streptomyces</taxon>
    </lineage>
</organism>
<accession>A0ABU3K1P7</accession>
<evidence type="ECO:0000313" key="1">
    <source>
        <dbReference type="EMBL" id="MDT6988089.1"/>
    </source>
</evidence>
<sequence length="259" mass="27853">MTTTLYDIESSEADDGTTVPAECLWAPSSEDAADNGFVDYRGLYVAGIGAPNGDDVYPGAFILLGHHRWADIIEAAAAFMDRVHGWRNLHLYPGDDPSVLIPRIPRAVLTHGVFLRHPHPDHPCDCEWEGTWRVVWAPSTEPGAIPITAMRHPAAPAAAASVPNPDEGAPAHLGGLTRPTEHGKGPYTPATVRVAGVYGPFCFAGTAVLRPCRVVRGQHSGLRLYVDAEGFHERGQFISGERISQSSSLIGWGLAQELP</sequence>
<dbReference type="Proteomes" id="UP001249760">
    <property type="component" value="Unassembled WGS sequence"/>
</dbReference>
<proteinExistence type="predicted"/>
<reference evidence="1 2" key="1">
    <citation type="submission" date="2023-05" db="EMBL/GenBank/DDBJ databases">
        <title>Streptomyces fuscus sp. nov., a brown-black pigment producing actinomyces isolated from dry sand of Sea duck farm.</title>
        <authorList>
            <person name="Xie J."/>
            <person name="Shen N."/>
        </authorList>
    </citation>
    <scope>NUCLEOTIDE SEQUENCE [LARGE SCALE GENOMIC DNA]</scope>
    <source>
        <strain evidence="1 2">CGMCC 4.1745</strain>
    </source>
</reference>
<dbReference type="EMBL" id="JASKMA010000040">
    <property type="protein sequence ID" value="MDT6988089.1"/>
    <property type="molecule type" value="Genomic_DNA"/>
</dbReference>
<comment type="caution">
    <text evidence="1">The sequence shown here is derived from an EMBL/GenBank/DDBJ whole genome shotgun (WGS) entry which is preliminary data.</text>
</comment>
<dbReference type="RefSeq" id="WP_394307382.1">
    <property type="nucleotide sequence ID" value="NZ_JASKMA010000040.1"/>
</dbReference>
<evidence type="ECO:0000313" key="2">
    <source>
        <dbReference type="Proteomes" id="UP001249760"/>
    </source>
</evidence>
<gene>
    <name evidence="1" type="ORF">QNO04_32055</name>
</gene>
<protein>
    <submittedName>
        <fullName evidence="1">Uncharacterized protein</fullName>
    </submittedName>
</protein>